<sequence length="640" mass="71623">MKFLTTCMIAFALFINSSYAASPADIPIEDFFSDVAYSDVAISPTGKYFAIKSTKGISDNILIFDRANKQVTANFTFGELQEFSQITWVNDERFIFYGQRVEGYLDGSSSRGSWYAANADGSNRRELFRSERSVMNLTHLLPDDPDHILVSKYHFADGFKAKVHRLNINDGRTYFVADQPNEVNQVLADNTGTLRAAYGFETQDDGLTPEFFLYYKPLGEEAWKPLSIEGYKPGDSVSFIGFAADNRRAFLIGNFETKTSAVYELDTKTGELSMITHDSISDVSGYETDLDDQVIAVTFAPGKYERIYVDDTKSAKLLKSLEQAFPDQQVFLRNGTADGKYAVVRVRSDKNPGEFYLFNTETLQASYIASSRPRLNTSDMAEMRPFSFTASDGVELHGYLTVPKPDRFGRTPPLVVEVHGGPMGIRDYWGFNSTNQFLASRGIAVLQVNFRGSGGYGQEFMTSGYGQWGKRMQQDVYDATQWAIEQGHAAKERICISGGSYGAYSAMLALTQKPDMYQCAVAIGGVYSLPLLRATTDSAGNEQARKSFDRQMGADMKALEAVSPVFFADQITKPILLIHGRNDVRTPFSQYEVMLEALNKHDKSVETWIHDGGHSVYSQEERFVENQKILDFLSKHLALR</sequence>
<evidence type="ECO:0000256" key="2">
    <source>
        <dbReference type="SAM" id="SignalP"/>
    </source>
</evidence>
<keyword evidence="2" id="KW-0732">Signal</keyword>
<feature type="domain" description="Peptidase S9 prolyl oligopeptidase catalytic" evidence="3">
    <location>
        <begin position="429"/>
        <end position="638"/>
    </location>
</feature>
<dbReference type="SUPFAM" id="SSF82171">
    <property type="entry name" value="DPP6 N-terminal domain-like"/>
    <property type="match status" value="1"/>
</dbReference>
<dbReference type="GO" id="GO:0004252">
    <property type="term" value="F:serine-type endopeptidase activity"/>
    <property type="evidence" value="ECO:0007669"/>
    <property type="project" value="TreeGrafter"/>
</dbReference>
<feature type="chain" id="PRO_5033768955" evidence="2">
    <location>
        <begin position="21"/>
        <end position="640"/>
    </location>
</feature>
<dbReference type="PANTHER" id="PTHR42776:SF27">
    <property type="entry name" value="DIPEPTIDYL PEPTIDASE FAMILY MEMBER 6"/>
    <property type="match status" value="1"/>
</dbReference>
<dbReference type="GO" id="GO:0006508">
    <property type="term" value="P:proteolysis"/>
    <property type="evidence" value="ECO:0007669"/>
    <property type="project" value="InterPro"/>
</dbReference>
<dbReference type="InterPro" id="IPR001375">
    <property type="entry name" value="Peptidase_S9_cat"/>
</dbReference>
<protein>
    <submittedName>
        <fullName evidence="5">S9 family peptidase</fullName>
    </submittedName>
</protein>
<dbReference type="Gene3D" id="2.120.10.30">
    <property type="entry name" value="TolB, C-terminal domain"/>
    <property type="match status" value="1"/>
</dbReference>
<dbReference type="Proteomes" id="UP000243022">
    <property type="component" value="Unassembled WGS sequence"/>
</dbReference>
<proteinExistence type="predicted"/>
<dbReference type="AlphaFoldDB" id="A0A2T4D427"/>
<dbReference type="EMBL" id="PYVF01000050">
    <property type="protein sequence ID" value="PTB88563.1"/>
    <property type="molecule type" value="Genomic_DNA"/>
</dbReference>
<dbReference type="InterPro" id="IPR029058">
    <property type="entry name" value="AB_hydrolase_fold"/>
</dbReference>
<evidence type="ECO:0000313" key="7">
    <source>
        <dbReference type="Proteomes" id="UP000243022"/>
    </source>
</evidence>
<organism evidence="5 6">
    <name type="scientific">Pseudidiomarina aestuarii</name>
    <dbReference type="NCBI Taxonomy" id="624146"/>
    <lineage>
        <taxon>Bacteria</taxon>
        <taxon>Pseudomonadati</taxon>
        <taxon>Pseudomonadota</taxon>
        <taxon>Gammaproteobacteria</taxon>
        <taxon>Alteromonadales</taxon>
        <taxon>Idiomarinaceae</taxon>
        <taxon>Pseudidiomarina</taxon>
    </lineage>
</organism>
<gene>
    <name evidence="5" type="ORF">C9927_03780</name>
    <name evidence="4" type="ORF">C9986_01330</name>
</gene>
<evidence type="ECO:0000313" key="4">
    <source>
        <dbReference type="EMBL" id="PTB83091.1"/>
    </source>
</evidence>
<dbReference type="EMBL" id="PYVS01000014">
    <property type="protein sequence ID" value="PTB83091.1"/>
    <property type="molecule type" value="Genomic_DNA"/>
</dbReference>
<evidence type="ECO:0000259" key="3">
    <source>
        <dbReference type="Pfam" id="PF00326"/>
    </source>
</evidence>
<name>A0A2T4D427_9GAMM</name>
<accession>A0A2T4D427</accession>
<evidence type="ECO:0000313" key="6">
    <source>
        <dbReference type="Proteomes" id="UP000242087"/>
    </source>
</evidence>
<dbReference type="Proteomes" id="UP000242087">
    <property type="component" value="Unassembled WGS sequence"/>
</dbReference>
<keyword evidence="1" id="KW-0378">Hydrolase</keyword>
<evidence type="ECO:0000313" key="5">
    <source>
        <dbReference type="EMBL" id="PTB88563.1"/>
    </source>
</evidence>
<dbReference type="Gene3D" id="3.40.50.1820">
    <property type="entry name" value="alpha/beta hydrolase"/>
    <property type="match status" value="1"/>
</dbReference>
<comment type="caution">
    <text evidence="5">The sequence shown here is derived from an EMBL/GenBank/DDBJ whole genome shotgun (WGS) entry which is preliminary data.</text>
</comment>
<evidence type="ECO:0000256" key="1">
    <source>
        <dbReference type="ARBA" id="ARBA00022801"/>
    </source>
</evidence>
<dbReference type="SUPFAM" id="SSF53474">
    <property type="entry name" value="alpha/beta-Hydrolases"/>
    <property type="match status" value="1"/>
</dbReference>
<feature type="signal peptide" evidence="2">
    <location>
        <begin position="1"/>
        <end position="20"/>
    </location>
</feature>
<reference evidence="6 7" key="1">
    <citation type="submission" date="2018-03" db="EMBL/GenBank/DDBJ databases">
        <title>Cross-interface Injection: A General Nanoliter Liquid Handling Method Applied to Single Cells Genome Amplification Automated Nanoliter Liquid Handling Applied to Single Cell Multiple Displacement Amplification.</title>
        <authorList>
            <person name="Yun J."/>
            <person name="Xu P."/>
            <person name="Xu J."/>
            <person name="Dai X."/>
            <person name="Wang Y."/>
            <person name="Zheng X."/>
            <person name="Cao C."/>
            <person name="Yi Q."/>
            <person name="Zhu Y."/>
            <person name="Wang L."/>
            <person name="Dong Z."/>
            <person name="Huang Y."/>
            <person name="Huang L."/>
            <person name="Du W."/>
        </authorList>
    </citation>
    <scope>NUCLEOTIDE SEQUENCE [LARGE SCALE GENOMIC DNA]</scope>
    <source>
        <strain evidence="5 6">A12-4</strain>
        <strain evidence="4 7">Z-E1-2</strain>
    </source>
</reference>
<dbReference type="PANTHER" id="PTHR42776">
    <property type="entry name" value="SERINE PEPTIDASE S9 FAMILY MEMBER"/>
    <property type="match status" value="1"/>
</dbReference>
<dbReference type="Pfam" id="PF00326">
    <property type="entry name" value="Peptidase_S9"/>
    <property type="match status" value="1"/>
</dbReference>
<dbReference type="InterPro" id="IPR011042">
    <property type="entry name" value="6-blade_b-propeller_TolB-like"/>
</dbReference>